<protein>
    <recommendedName>
        <fullName evidence="2">LamG-like jellyroll fold domain-containing protein</fullName>
    </recommendedName>
</protein>
<gene>
    <name evidence="1" type="ORF">METZ01_LOCUS492464</name>
</gene>
<feature type="non-terminal residue" evidence="1">
    <location>
        <position position="134"/>
    </location>
</feature>
<reference evidence="1" key="1">
    <citation type="submission" date="2018-05" db="EMBL/GenBank/DDBJ databases">
        <authorList>
            <person name="Lanie J.A."/>
            <person name="Ng W.-L."/>
            <person name="Kazmierczak K.M."/>
            <person name="Andrzejewski T.M."/>
            <person name="Davidsen T.M."/>
            <person name="Wayne K.J."/>
            <person name="Tettelin H."/>
            <person name="Glass J.I."/>
            <person name="Rusch D."/>
            <person name="Podicherti R."/>
            <person name="Tsui H.-C.T."/>
            <person name="Winkler M.E."/>
        </authorList>
    </citation>
    <scope>NUCLEOTIDE SEQUENCE</scope>
</reference>
<dbReference type="EMBL" id="UINC01214396">
    <property type="protein sequence ID" value="SVE39610.1"/>
    <property type="molecule type" value="Genomic_DNA"/>
</dbReference>
<organism evidence="1">
    <name type="scientific">marine metagenome</name>
    <dbReference type="NCBI Taxonomy" id="408172"/>
    <lineage>
        <taxon>unclassified sequences</taxon>
        <taxon>metagenomes</taxon>
        <taxon>ecological metagenomes</taxon>
    </lineage>
</organism>
<evidence type="ECO:0008006" key="2">
    <source>
        <dbReference type="Google" id="ProtNLM"/>
    </source>
</evidence>
<dbReference type="AlphaFoldDB" id="A0A383D5N7"/>
<accession>A0A383D5N7</accession>
<dbReference type="InterPro" id="IPR013320">
    <property type="entry name" value="ConA-like_dom_sf"/>
</dbReference>
<name>A0A383D5N7_9ZZZZ</name>
<dbReference type="Gene3D" id="2.60.120.200">
    <property type="match status" value="1"/>
</dbReference>
<evidence type="ECO:0000313" key="1">
    <source>
        <dbReference type="EMBL" id="SVE39610.1"/>
    </source>
</evidence>
<dbReference type="Pfam" id="PF13385">
    <property type="entry name" value="Laminin_G_3"/>
    <property type="match status" value="1"/>
</dbReference>
<proteinExistence type="predicted"/>
<dbReference type="SUPFAM" id="SSF49899">
    <property type="entry name" value="Concanavalin A-like lectins/glucanases"/>
    <property type="match status" value="1"/>
</dbReference>
<sequence>MYKILLSLFILFLISADIFADNHSLNFDGSNDYVNISDNASLDIQFPITLEAWFNKSSNSGWDMIVDKRLSNDSVCNYGIGTANGRPGFYFRNGSWTTHVSSTTVPLNEWHHMAAVYDGANVVIYLDGIQVYSG</sequence>